<organism evidence="1 2">
    <name type="scientific">Caerostris darwini</name>
    <dbReference type="NCBI Taxonomy" id="1538125"/>
    <lineage>
        <taxon>Eukaryota</taxon>
        <taxon>Metazoa</taxon>
        <taxon>Ecdysozoa</taxon>
        <taxon>Arthropoda</taxon>
        <taxon>Chelicerata</taxon>
        <taxon>Arachnida</taxon>
        <taxon>Araneae</taxon>
        <taxon>Araneomorphae</taxon>
        <taxon>Entelegynae</taxon>
        <taxon>Araneoidea</taxon>
        <taxon>Araneidae</taxon>
        <taxon>Caerostris</taxon>
    </lineage>
</organism>
<dbReference type="EMBL" id="BPLQ01010668">
    <property type="protein sequence ID" value="GIY52389.1"/>
    <property type="molecule type" value="Genomic_DNA"/>
</dbReference>
<proteinExistence type="predicted"/>
<evidence type="ECO:0000313" key="2">
    <source>
        <dbReference type="Proteomes" id="UP001054837"/>
    </source>
</evidence>
<evidence type="ECO:0000313" key="1">
    <source>
        <dbReference type="EMBL" id="GIY52389.1"/>
    </source>
</evidence>
<protein>
    <submittedName>
        <fullName evidence="1">Uncharacterized protein</fullName>
    </submittedName>
</protein>
<comment type="caution">
    <text evidence="1">The sequence shown here is derived from an EMBL/GenBank/DDBJ whole genome shotgun (WGS) entry which is preliminary data.</text>
</comment>
<keyword evidence="2" id="KW-1185">Reference proteome</keyword>
<accession>A0AAV4U3Q8</accession>
<gene>
    <name evidence="1" type="ORF">CDAR_575521</name>
</gene>
<name>A0AAV4U3Q8_9ARAC</name>
<dbReference type="Proteomes" id="UP001054837">
    <property type="component" value="Unassembled WGS sequence"/>
</dbReference>
<sequence>MTGLQICYSNLPYTSHLKIERIYRYICCAGWKPLYISPHVNFTADINSILIPESASSPRNPSSLSHCVLVCDMRTRPQKSSEETVRACMFSIP</sequence>
<reference evidence="1 2" key="1">
    <citation type="submission" date="2021-06" db="EMBL/GenBank/DDBJ databases">
        <title>Caerostris darwini draft genome.</title>
        <authorList>
            <person name="Kono N."/>
            <person name="Arakawa K."/>
        </authorList>
    </citation>
    <scope>NUCLEOTIDE SEQUENCE [LARGE SCALE GENOMIC DNA]</scope>
</reference>
<dbReference type="AlphaFoldDB" id="A0AAV4U3Q8"/>